<dbReference type="RefSeq" id="WP_102827428.1">
    <property type="nucleotide sequence ID" value="NZ_CP065721.1"/>
</dbReference>
<evidence type="ECO:0000313" key="2">
    <source>
        <dbReference type="EMBL" id="PNF77955.1"/>
    </source>
</evidence>
<dbReference type="Pfam" id="PF05449">
    <property type="entry name" value="Phage_holin_3_7"/>
    <property type="match status" value="1"/>
</dbReference>
<evidence type="ECO:0000256" key="1">
    <source>
        <dbReference type="SAM" id="Phobius"/>
    </source>
</evidence>
<sequence length="115" mass="13128">MDSLVLTQVTFWLCLVIFLRLFTYRRSGARFRRGVSLVAVLVMGCAGQTMISILQGSLHMQPQSWPLVVLLAVFACAIWRSRGNLAAVLKSESPRWDGAERRHGPVFRERRVVRR</sequence>
<accession>A0A8E2QHA2</accession>
<evidence type="ECO:0000313" key="3">
    <source>
        <dbReference type="Proteomes" id="UP000235881"/>
    </source>
</evidence>
<feature type="transmembrane region" description="Helical" evidence="1">
    <location>
        <begin position="6"/>
        <end position="23"/>
    </location>
</feature>
<gene>
    <name evidence="2" type="ORF">CXK95_01275</name>
</gene>
<proteinExistence type="predicted"/>
<feature type="transmembrane region" description="Helical" evidence="1">
    <location>
        <begin position="35"/>
        <end position="58"/>
    </location>
</feature>
<name>A0A8E2QHA2_9GAMM</name>
<protein>
    <submittedName>
        <fullName evidence="2">Phage holin family protein</fullName>
    </submittedName>
</protein>
<feature type="transmembrane region" description="Helical" evidence="1">
    <location>
        <begin position="64"/>
        <end position="81"/>
    </location>
</feature>
<keyword evidence="3" id="KW-1185">Reference proteome</keyword>
<dbReference type="Proteomes" id="UP000235881">
    <property type="component" value="Unassembled WGS sequence"/>
</dbReference>
<reference evidence="2 3" key="1">
    <citation type="submission" date="2018-01" db="EMBL/GenBank/DDBJ databases">
        <title>Denitrification phenotypes of diverse strains of Pseudomonas stutzeri.</title>
        <authorList>
            <person name="Milligan D.A."/>
            <person name="Bergaust L."/>
            <person name="Bakken L.R."/>
            <person name="Frostegard A."/>
        </authorList>
    </citation>
    <scope>NUCLEOTIDE SEQUENCE [LARGE SCALE GENOMIC DNA]</scope>
    <source>
        <strain evidence="2 3">DSM 50238</strain>
    </source>
</reference>
<organism evidence="2 3">
    <name type="scientific">Stutzerimonas degradans</name>
    <dbReference type="NCBI Taxonomy" id="2968968"/>
    <lineage>
        <taxon>Bacteria</taxon>
        <taxon>Pseudomonadati</taxon>
        <taxon>Pseudomonadota</taxon>
        <taxon>Gammaproteobacteria</taxon>
        <taxon>Pseudomonadales</taxon>
        <taxon>Pseudomonadaceae</taxon>
        <taxon>Stutzerimonas</taxon>
    </lineage>
</organism>
<comment type="caution">
    <text evidence="2">The sequence shown here is derived from an EMBL/GenBank/DDBJ whole genome shotgun (WGS) entry which is preliminary data.</text>
</comment>
<keyword evidence="1" id="KW-1133">Transmembrane helix</keyword>
<keyword evidence="1" id="KW-0472">Membrane</keyword>
<dbReference type="AlphaFoldDB" id="A0A8E2QHA2"/>
<dbReference type="InterPro" id="IPR008473">
    <property type="entry name" value="Phage_holin_3_7"/>
</dbReference>
<dbReference type="EMBL" id="POUK01000001">
    <property type="protein sequence ID" value="PNF77955.1"/>
    <property type="molecule type" value="Genomic_DNA"/>
</dbReference>
<keyword evidence="1" id="KW-0812">Transmembrane</keyword>